<name>A0A4Q9VX04_9HYPH</name>
<dbReference type="Pfam" id="PF13302">
    <property type="entry name" value="Acetyltransf_3"/>
    <property type="match status" value="1"/>
</dbReference>
<protein>
    <submittedName>
        <fullName evidence="2">N-acetyltransferase</fullName>
    </submittedName>
</protein>
<proteinExistence type="predicted"/>
<dbReference type="FunFam" id="3.40.630.30:FF:000047">
    <property type="entry name" value="Acetyltransferase, GNAT family"/>
    <property type="match status" value="1"/>
</dbReference>
<dbReference type="RefSeq" id="WP_131306111.1">
    <property type="nucleotide sequence ID" value="NZ_SJFN01000003.1"/>
</dbReference>
<dbReference type="Proteomes" id="UP000292781">
    <property type="component" value="Unassembled WGS sequence"/>
</dbReference>
<comment type="caution">
    <text evidence="2">The sequence shown here is derived from an EMBL/GenBank/DDBJ whole genome shotgun (WGS) entry which is preliminary data.</text>
</comment>
<dbReference type="GO" id="GO:1990189">
    <property type="term" value="F:protein N-terminal-serine acetyltransferase activity"/>
    <property type="evidence" value="ECO:0007669"/>
    <property type="project" value="TreeGrafter"/>
</dbReference>
<accession>A0A4Q9VX04</accession>
<gene>
    <name evidence="2" type="ORF">EYW49_03345</name>
</gene>
<dbReference type="PANTHER" id="PTHR43441">
    <property type="entry name" value="RIBOSOMAL-PROTEIN-SERINE ACETYLTRANSFERASE"/>
    <property type="match status" value="1"/>
</dbReference>
<keyword evidence="2" id="KW-0808">Transferase</keyword>
<dbReference type="AlphaFoldDB" id="A0A4Q9VX04"/>
<evidence type="ECO:0000259" key="1">
    <source>
        <dbReference type="PROSITE" id="PS51186"/>
    </source>
</evidence>
<keyword evidence="3" id="KW-1185">Reference proteome</keyword>
<dbReference type="PROSITE" id="PS51186">
    <property type="entry name" value="GNAT"/>
    <property type="match status" value="1"/>
</dbReference>
<dbReference type="EMBL" id="SJFN01000003">
    <property type="protein sequence ID" value="TBW40773.1"/>
    <property type="molecule type" value="Genomic_DNA"/>
</dbReference>
<dbReference type="PANTHER" id="PTHR43441:SF2">
    <property type="entry name" value="FAMILY ACETYLTRANSFERASE, PUTATIVE (AFU_ORTHOLOGUE AFUA_7G00850)-RELATED"/>
    <property type="match status" value="1"/>
</dbReference>
<feature type="domain" description="N-acetyltransferase" evidence="1">
    <location>
        <begin position="33"/>
        <end position="189"/>
    </location>
</feature>
<dbReference type="InterPro" id="IPR016181">
    <property type="entry name" value="Acyl_CoA_acyltransferase"/>
</dbReference>
<dbReference type="InterPro" id="IPR000182">
    <property type="entry name" value="GNAT_dom"/>
</dbReference>
<dbReference type="GO" id="GO:0008999">
    <property type="term" value="F:protein-N-terminal-alanine acetyltransferase activity"/>
    <property type="evidence" value="ECO:0007669"/>
    <property type="project" value="TreeGrafter"/>
</dbReference>
<evidence type="ECO:0000313" key="2">
    <source>
        <dbReference type="EMBL" id="TBW40773.1"/>
    </source>
</evidence>
<evidence type="ECO:0000313" key="3">
    <source>
        <dbReference type="Proteomes" id="UP000292781"/>
    </source>
</evidence>
<dbReference type="InterPro" id="IPR051908">
    <property type="entry name" value="Ribosomal_N-acetyltransferase"/>
</dbReference>
<sequence length="240" mass="26849">MPGHNDERPVGPLVEGWSERARPVRGTIAGNWGRLEPLDAARHGHDLFTAVDGHDSVWTYLGYGPFENESAFLSWLTGREALTDPLYYSVIDTASGRAVGVLTLMETRPAFGVVEIGHIFFAPVLQRTRAATEAIFLAMRHVFDDLGYRRFEWKCDALNAPSRAAAIRFGFTFEGIFRQHVVVKGRNRDTAWYAITDKDWPAVRAGFQAWLRPENFDAVGHQKAALGDLRPKSKTKLGAH</sequence>
<reference evidence="2 3" key="1">
    <citation type="submission" date="2019-02" db="EMBL/GenBank/DDBJ databases">
        <title>Siculibacillus lacustris gen. nov., sp. nov., a new rosette-forming bacterium isolated from a freshwater crater lake (Lake St. Ana, Romania).</title>
        <authorList>
            <person name="Felfoldi T."/>
            <person name="Marton Z."/>
            <person name="Szabo A."/>
            <person name="Mentes A."/>
            <person name="Boka K."/>
            <person name="Marialigeti K."/>
            <person name="Mathe I."/>
            <person name="Koncz M."/>
            <person name="Schumann P."/>
            <person name="Toth E."/>
        </authorList>
    </citation>
    <scope>NUCLEOTIDE SEQUENCE [LARGE SCALE GENOMIC DNA]</scope>
    <source>
        <strain evidence="2 3">SA-279</strain>
    </source>
</reference>
<dbReference type="Gene3D" id="3.40.630.30">
    <property type="match status" value="1"/>
</dbReference>
<dbReference type="SUPFAM" id="SSF55729">
    <property type="entry name" value="Acyl-CoA N-acyltransferases (Nat)"/>
    <property type="match status" value="1"/>
</dbReference>
<organism evidence="2 3">
    <name type="scientific">Siculibacillus lacustris</name>
    <dbReference type="NCBI Taxonomy" id="1549641"/>
    <lineage>
        <taxon>Bacteria</taxon>
        <taxon>Pseudomonadati</taxon>
        <taxon>Pseudomonadota</taxon>
        <taxon>Alphaproteobacteria</taxon>
        <taxon>Hyphomicrobiales</taxon>
        <taxon>Ancalomicrobiaceae</taxon>
        <taxon>Siculibacillus</taxon>
    </lineage>
</organism>
<dbReference type="OrthoDB" id="5295305at2"/>